<evidence type="ECO:0000256" key="4">
    <source>
        <dbReference type="ARBA" id="ARBA00022475"/>
    </source>
</evidence>
<dbReference type="InterPro" id="IPR002523">
    <property type="entry name" value="MgTranspt_CorA/ZnTranspt_ZntB"/>
</dbReference>
<dbReference type="GO" id="GO:0000287">
    <property type="term" value="F:magnesium ion binding"/>
    <property type="evidence" value="ECO:0007669"/>
    <property type="project" value="TreeGrafter"/>
</dbReference>
<dbReference type="SUPFAM" id="SSF143865">
    <property type="entry name" value="CorA soluble domain-like"/>
    <property type="match status" value="1"/>
</dbReference>
<dbReference type="SUPFAM" id="SSF144083">
    <property type="entry name" value="Magnesium transport protein CorA, transmembrane region"/>
    <property type="match status" value="1"/>
</dbReference>
<evidence type="ECO:0000256" key="11">
    <source>
        <dbReference type="ARBA" id="ARBA00045497"/>
    </source>
</evidence>
<accession>A0A4R3LDY5</accession>
<organism evidence="13 14">
    <name type="scientific">Hazenella coriacea</name>
    <dbReference type="NCBI Taxonomy" id="1179467"/>
    <lineage>
        <taxon>Bacteria</taxon>
        <taxon>Bacillati</taxon>
        <taxon>Bacillota</taxon>
        <taxon>Bacilli</taxon>
        <taxon>Bacillales</taxon>
        <taxon>Thermoactinomycetaceae</taxon>
        <taxon>Hazenella</taxon>
    </lineage>
</organism>
<dbReference type="RefSeq" id="WP_131923651.1">
    <property type="nucleotide sequence ID" value="NZ_SMAG01000002.1"/>
</dbReference>
<evidence type="ECO:0000256" key="10">
    <source>
        <dbReference type="ARBA" id="ARBA00034269"/>
    </source>
</evidence>
<evidence type="ECO:0000256" key="7">
    <source>
        <dbReference type="ARBA" id="ARBA00022989"/>
    </source>
</evidence>
<dbReference type="NCBIfam" id="TIGR00383">
    <property type="entry name" value="corA"/>
    <property type="match status" value="1"/>
</dbReference>
<keyword evidence="7 12" id="KW-1133">Transmembrane helix</keyword>
<dbReference type="InterPro" id="IPR045861">
    <property type="entry name" value="CorA_cytoplasmic_dom"/>
</dbReference>
<comment type="catalytic activity">
    <reaction evidence="10">
        <text>Mg(2+)(in) = Mg(2+)(out)</text>
        <dbReference type="Rhea" id="RHEA:29827"/>
        <dbReference type="ChEBI" id="CHEBI:18420"/>
    </reaction>
</comment>
<keyword evidence="4 12" id="KW-1003">Cell membrane</keyword>
<evidence type="ECO:0000256" key="1">
    <source>
        <dbReference type="ARBA" id="ARBA00004651"/>
    </source>
</evidence>
<feature type="transmembrane region" description="Helical" evidence="12">
    <location>
        <begin position="255"/>
        <end position="278"/>
    </location>
</feature>
<keyword evidence="8 12" id="KW-0406">Ion transport</keyword>
<dbReference type="AlphaFoldDB" id="A0A4R3LDY5"/>
<keyword evidence="9 12" id="KW-0472">Membrane</keyword>
<dbReference type="InterPro" id="IPR045863">
    <property type="entry name" value="CorA_TM1_TM2"/>
</dbReference>
<evidence type="ECO:0000256" key="3">
    <source>
        <dbReference type="ARBA" id="ARBA00022448"/>
    </source>
</evidence>
<protein>
    <recommendedName>
        <fullName evidence="12">Magnesium transport protein CorA</fullName>
    </recommendedName>
</protein>
<evidence type="ECO:0000256" key="9">
    <source>
        <dbReference type="ARBA" id="ARBA00023136"/>
    </source>
</evidence>
<evidence type="ECO:0000256" key="5">
    <source>
        <dbReference type="ARBA" id="ARBA00022692"/>
    </source>
</evidence>
<comment type="subcellular location">
    <subcellularLocation>
        <location evidence="1">Cell membrane</location>
        <topology evidence="1">Multi-pass membrane protein</topology>
    </subcellularLocation>
    <subcellularLocation>
        <location evidence="12">Membrane</location>
        <topology evidence="12">Multi-pass membrane protein</topology>
    </subcellularLocation>
</comment>
<gene>
    <name evidence="12" type="primary">corA</name>
    <name evidence="13" type="ORF">EDD58_102242</name>
</gene>
<feature type="transmembrane region" description="Helical" evidence="12">
    <location>
        <begin position="290"/>
        <end position="310"/>
    </location>
</feature>
<evidence type="ECO:0000256" key="12">
    <source>
        <dbReference type="RuleBase" id="RU362010"/>
    </source>
</evidence>
<evidence type="ECO:0000313" key="13">
    <source>
        <dbReference type="EMBL" id="TCS95666.1"/>
    </source>
</evidence>
<dbReference type="GO" id="GO:0050897">
    <property type="term" value="F:cobalt ion binding"/>
    <property type="evidence" value="ECO:0007669"/>
    <property type="project" value="TreeGrafter"/>
</dbReference>
<reference evidence="13 14" key="1">
    <citation type="submission" date="2019-03" db="EMBL/GenBank/DDBJ databases">
        <title>Genomic Encyclopedia of Type Strains, Phase IV (KMG-IV): sequencing the most valuable type-strain genomes for metagenomic binning, comparative biology and taxonomic classification.</title>
        <authorList>
            <person name="Goeker M."/>
        </authorList>
    </citation>
    <scope>NUCLEOTIDE SEQUENCE [LARGE SCALE GENOMIC DNA]</scope>
    <source>
        <strain evidence="13 14">DSM 45707</strain>
    </source>
</reference>
<evidence type="ECO:0000256" key="8">
    <source>
        <dbReference type="ARBA" id="ARBA00023065"/>
    </source>
</evidence>
<dbReference type="Gene3D" id="1.20.58.340">
    <property type="entry name" value="Magnesium transport protein CorA, transmembrane region"/>
    <property type="match status" value="2"/>
</dbReference>
<dbReference type="GO" id="GO:0015087">
    <property type="term" value="F:cobalt ion transmembrane transporter activity"/>
    <property type="evidence" value="ECO:0007669"/>
    <property type="project" value="UniProtKB-UniRule"/>
</dbReference>
<evidence type="ECO:0000256" key="6">
    <source>
        <dbReference type="ARBA" id="ARBA00022842"/>
    </source>
</evidence>
<comment type="similarity">
    <text evidence="2 12">Belongs to the CorA metal ion transporter (MIT) (TC 1.A.35) family.</text>
</comment>
<evidence type="ECO:0000313" key="14">
    <source>
        <dbReference type="Proteomes" id="UP000294937"/>
    </source>
</evidence>
<dbReference type="CDD" id="cd12831">
    <property type="entry name" value="TmCorA-like_u2"/>
    <property type="match status" value="1"/>
</dbReference>
<dbReference type="FunFam" id="1.20.58.340:FF:000004">
    <property type="entry name" value="Magnesium transport protein CorA"/>
    <property type="match status" value="1"/>
</dbReference>
<dbReference type="PANTHER" id="PTHR46494">
    <property type="entry name" value="CORA FAMILY METAL ION TRANSPORTER (EUROFUNG)"/>
    <property type="match status" value="1"/>
</dbReference>
<comment type="function">
    <text evidence="11">Mediates influx of magnesium ions. Alternates between open and closed states. Activated by low cytoplasmic Mg(2+) levels. Inactive when cytoplasmic Mg(2+) levels are high.</text>
</comment>
<dbReference type="GO" id="GO:0005886">
    <property type="term" value="C:plasma membrane"/>
    <property type="evidence" value="ECO:0007669"/>
    <property type="project" value="UniProtKB-SubCell"/>
</dbReference>
<evidence type="ECO:0000256" key="2">
    <source>
        <dbReference type="ARBA" id="ARBA00009765"/>
    </source>
</evidence>
<comment type="caution">
    <text evidence="13">The sequence shown here is derived from an EMBL/GenBank/DDBJ whole genome shotgun (WGS) entry which is preliminary data.</text>
</comment>
<dbReference type="GO" id="GO:0015095">
    <property type="term" value="F:magnesium ion transmembrane transporter activity"/>
    <property type="evidence" value="ECO:0007669"/>
    <property type="project" value="UniProtKB-UniRule"/>
</dbReference>
<dbReference type="Gene3D" id="3.30.460.20">
    <property type="entry name" value="CorA soluble domain-like"/>
    <property type="match status" value="1"/>
</dbReference>
<keyword evidence="3 12" id="KW-0813">Transport</keyword>
<dbReference type="EMBL" id="SMAG01000002">
    <property type="protein sequence ID" value="TCS95666.1"/>
    <property type="molecule type" value="Genomic_DNA"/>
</dbReference>
<dbReference type="Proteomes" id="UP000294937">
    <property type="component" value="Unassembled WGS sequence"/>
</dbReference>
<keyword evidence="6 12" id="KW-0460">Magnesium</keyword>
<sequence>MIRSIAFTKDHQILENLQVEALQNPEILWYWVDFNMPTSEEASELEKFNFHPLAIDDCLYYLQRPKLDYYDSYAFFVLHALNPHTGQAQELDLFMGSNYVVTFHHEELVEVDLVFDRIKTESALHSSGVSYITYKLLDKLVDYYFPIAQQLEDRVADMEVKTGGTQQKVHLLMNEIFSIRRQLLKLRHTIWPMRDLMYRILNSHRLQLSTEEKHLYQDIHDHIEKLASMIDSTREVTADIRDHYLSINSNRMNSVMMTLTVITTIFMPLTFIAGIYGMNFEWMPELTWTYGYFFILGLMGTIAFVMYLWFKRKGWFEQDEP</sequence>
<dbReference type="Pfam" id="PF01544">
    <property type="entry name" value="CorA"/>
    <property type="match status" value="1"/>
</dbReference>
<dbReference type="OrthoDB" id="9803416at2"/>
<keyword evidence="5 12" id="KW-0812">Transmembrane</keyword>
<name>A0A4R3LDY5_9BACL</name>
<proteinExistence type="inferred from homology"/>
<dbReference type="InterPro" id="IPR004488">
    <property type="entry name" value="Mg/Co-transport_prot_CorA"/>
</dbReference>
<dbReference type="PANTHER" id="PTHR46494:SF1">
    <property type="entry name" value="CORA FAMILY METAL ION TRANSPORTER (EUROFUNG)"/>
    <property type="match status" value="1"/>
</dbReference>
<keyword evidence="14" id="KW-1185">Reference proteome</keyword>